<dbReference type="PANTHER" id="PTHR48111:SF40">
    <property type="entry name" value="PHOSPHATE REGULON TRANSCRIPTIONAL REGULATORY PROTEIN PHOB"/>
    <property type="match status" value="1"/>
</dbReference>
<dbReference type="InterPro" id="IPR001789">
    <property type="entry name" value="Sig_transdc_resp-reg_receiver"/>
</dbReference>
<dbReference type="GO" id="GO:0006355">
    <property type="term" value="P:regulation of DNA-templated transcription"/>
    <property type="evidence" value="ECO:0007669"/>
    <property type="project" value="TreeGrafter"/>
</dbReference>
<gene>
    <name evidence="6" type="ORF">J5Y06_05815</name>
</gene>
<dbReference type="EMBL" id="JAGIYY010000001">
    <property type="protein sequence ID" value="MBP0438156.1"/>
    <property type="molecule type" value="Genomic_DNA"/>
</dbReference>
<dbReference type="SMART" id="SM00448">
    <property type="entry name" value="REC"/>
    <property type="match status" value="1"/>
</dbReference>
<dbReference type="InterPro" id="IPR011006">
    <property type="entry name" value="CheY-like_superfamily"/>
</dbReference>
<feature type="modified residue" description="4-aspartylphosphate" evidence="4">
    <location>
        <position position="61"/>
    </location>
</feature>
<sequence>MADKALAGKRVLLLEDEFLIALDVEHICRDEGCAEVLVFRALAEITEDVITADAVDVAVIDVMIDGGATFDLAHRLRDRNIPFVFATGLSQREEAFQAFEDVPVVTKPYAAPQLVAALRSAMKASEPSSETAPAS</sequence>
<evidence type="ECO:0000313" key="6">
    <source>
        <dbReference type="EMBL" id="MBP0438156.1"/>
    </source>
</evidence>
<organism evidence="6 7">
    <name type="scientific">Tianweitania sediminis</name>
    <dbReference type="NCBI Taxonomy" id="1502156"/>
    <lineage>
        <taxon>Bacteria</taxon>
        <taxon>Pseudomonadati</taxon>
        <taxon>Pseudomonadota</taxon>
        <taxon>Alphaproteobacteria</taxon>
        <taxon>Hyphomicrobiales</taxon>
        <taxon>Phyllobacteriaceae</taxon>
        <taxon>Tianweitania</taxon>
    </lineage>
</organism>
<dbReference type="SUPFAM" id="SSF52172">
    <property type="entry name" value="CheY-like"/>
    <property type="match status" value="1"/>
</dbReference>
<evidence type="ECO:0000313" key="7">
    <source>
        <dbReference type="Proteomes" id="UP000666240"/>
    </source>
</evidence>
<keyword evidence="1 4" id="KW-0597">Phosphoprotein</keyword>
<reference evidence="6" key="1">
    <citation type="submission" date="2021-03" db="EMBL/GenBank/DDBJ databases">
        <title>Genome sequencing and assembly of Tianweitania sediminis.</title>
        <authorList>
            <person name="Chhetri G."/>
        </authorList>
    </citation>
    <scope>NUCLEOTIDE SEQUENCE</scope>
    <source>
        <strain evidence="6">Z8</strain>
    </source>
</reference>
<evidence type="ECO:0000259" key="5">
    <source>
        <dbReference type="PROSITE" id="PS50110"/>
    </source>
</evidence>
<name>A0A8J7RJ23_9HYPH</name>
<keyword evidence="7" id="KW-1185">Reference proteome</keyword>
<dbReference type="Proteomes" id="UP000666240">
    <property type="component" value="Unassembled WGS sequence"/>
</dbReference>
<keyword evidence="3" id="KW-0238">DNA-binding</keyword>
<evidence type="ECO:0000256" key="3">
    <source>
        <dbReference type="ARBA" id="ARBA00023125"/>
    </source>
</evidence>
<dbReference type="InterPro" id="IPR039420">
    <property type="entry name" value="WalR-like"/>
</dbReference>
<comment type="caution">
    <text evidence="6">The sequence shown here is derived from an EMBL/GenBank/DDBJ whole genome shotgun (WGS) entry which is preliminary data.</text>
</comment>
<protein>
    <submittedName>
        <fullName evidence="6">Response regulator</fullName>
    </submittedName>
</protein>
<accession>A0A8J7RJ23</accession>
<dbReference type="RefSeq" id="WP_209334080.1">
    <property type="nucleotide sequence ID" value="NZ_JAGIYY010000001.1"/>
</dbReference>
<evidence type="ECO:0000256" key="2">
    <source>
        <dbReference type="ARBA" id="ARBA00023012"/>
    </source>
</evidence>
<evidence type="ECO:0000256" key="1">
    <source>
        <dbReference type="ARBA" id="ARBA00022553"/>
    </source>
</evidence>
<feature type="domain" description="Response regulatory" evidence="5">
    <location>
        <begin position="10"/>
        <end position="122"/>
    </location>
</feature>
<evidence type="ECO:0000256" key="4">
    <source>
        <dbReference type="PROSITE-ProRule" id="PRU00169"/>
    </source>
</evidence>
<keyword evidence="2" id="KW-0902">Two-component regulatory system</keyword>
<dbReference type="PROSITE" id="PS50110">
    <property type="entry name" value="RESPONSE_REGULATORY"/>
    <property type="match status" value="1"/>
</dbReference>
<dbReference type="AlphaFoldDB" id="A0A8J7RJ23"/>
<dbReference type="GO" id="GO:0000156">
    <property type="term" value="F:phosphorelay response regulator activity"/>
    <property type="evidence" value="ECO:0007669"/>
    <property type="project" value="TreeGrafter"/>
</dbReference>
<dbReference type="PANTHER" id="PTHR48111">
    <property type="entry name" value="REGULATOR OF RPOS"/>
    <property type="match status" value="1"/>
</dbReference>
<dbReference type="GO" id="GO:0005829">
    <property type="term" value="C:cytosol"/>
    <property type="evidence" value="ECO:0007669"/>
    <property type="project" value="TreeGrafter"/>
</dbReference>
<dbReference type="GO" id="GO:0032993">
    <property type="term" value="C:protein-DNA complex"/>
    <property type="evidence" value="ECO:0007669"/>
    <property type="project" value="TreeGrafter"/>
</dbReference>
<proteinExistence type="predicted"/>
<dbReference type="Gene3D" id="3.40.50.2300">
    <property type="match status" value="1"/>
</dbReference>
<dbReference type="Pfam" id="PF00072">
    <property type="entry name" value="Response_reg"/>
    <property type="match status" value="1"/>
</dbReference>
<dbReference type="GO" id="GO:0000976">
    <property type="term" value="F:transcription cis-regulatory region binding"/>
    <property type="evidence" value="ECO:0007669"/>
    <property type="project" value="TreeGrafter"/>
</dbReference>